<dbReference type="AlphaFoldDB" id="A0AAD8URB8"/>
<dbReference type="Proteomes" id="UP001244207">
    <property type="component" value="Unassembled WGS sequence"/>
</dbReference>
<dbReference type="InterPro" id="IPR016040">
    <property type="entry name" value="NAD(P)-bd_dom"/>
</dbReference>
<keyword evidence="4" id="KW-1185">Reference proteome</keyword>
<sequence>MPSDAKPSTSGRRTLAIFGATGRTGSETLKALLAKPTNPFSHMKVFVRSREKLIKTFPQFKTDHDVEIIEGQVTDEARVKSCLIGADTIICALGENDNKPTVSVLQDSTETIVSALKQLRKEGGADWKKPWFILLSSATWNERFSARQPWLVRWMIQNAFYWPYADLRKAHANLQAEPELLLLLLVQPPAIIDEEASGHTISTESVGLACSYPDLGTAFAELATEEAYKETSAVGVTSGMAKAGFSRYGPEILPRVIFGLMASFIPGAWRVVPSV</sequence>
<comment type="similarity">
    <text evidence="1">Belongs to the avfA family.</text>
</comment>
<protein>
    <recommendedName>
        <fullName evidence="2">NAD(P)-binding domain-containing protein</fullName>
    </recommendedName>
</protein>
<evidence type="ECO:0000256" key="1">
    <source>
        <dbReference type="ARBA" id="ARBA00038376"/>
    </source>
</evidence>
<dbReference type="Pfam" id="PF13460">
    <property type="entry name" value="NAD_binding_10"/>
    <property type="match status" value="1"/>
</dbReference>
<name>A0AAD8URB8_GLOAC</name>
<dbReference type="EMBL" id="JAHMHS010000046">
    <property type="protein sequence ID" value="KAK1725005.1"/>
    <property type="molecule type" value="Genomic_DNA"/>
</dbReference>
<evidence type="ECO:0000313" key="3">
    <source>
        <dbReference type="EMBL" id="KAK1725005.1"/>
    </source>
</evidence>
<dbReference type="PANTHER" id="PTHR43355">
    <property type="entry name" value="FLAVIN REDUCTASE (NADPH)"/>
    <property type="match status" value="1"/>
</dbReference>
<comment type="caution">
    <text evidence="3">The sequence shown here is derived from an EMBL/GenBank/DDBJ whole genome shotgun (WGS) entry which is preliminary data.</text>
</comment>
<dbReference type="RefSeq" id="XP_060365060.1">
    <property type="nucleotide sequence ID" value="XM_060502369.1"/>
</dbReference>
<dbReference type="PANTHER" id="PTHR43355:SF2">
    <property type="entry name" value="FLAVIN REDUCTASE (NADPH)"/>
    <property type="match status" value="1"/>
</dbReference>
<organism evidence="3 4">
    <name type="scientific">Glomerella acutata</name>
    <name type="common">Colletotrichum acutatum</name>
    <dbReference type="NCBI Taxonomy" id="27357"/>
    <lineage>
        <taxon>Eukaryota</taxon>
        <taxon>Fungi</taxon>
        <taxon>Dikarya</taxon>
        <taxon>Ascomycota</taxon>
        <taxon>Pezizomycotina</taxon>
        <taxon>Sordariomycetes</taxon>
        <taxon>Hypocreomycetidae</taxon>
        <taxon>Glomerellales</taxon>
        <taxon>Glomerellaceae</taxon>
        <taxon>Colletotrichum</taxon>
        <taxon>Colletotrichum acutatum species complex</taxon>
    </lineage>
</organism>
<dbReference type="GO" id="GO:0004074">
    <property type="term" value="F:biliverdin reductase [NAD(P)H] activity"/>
    <property type="evidence" value="ECO:0007669"/>
    <property type="project" value="TreeGrafter"/>
</dbReference>
<evidence type="ECO:0000313" key="4">
    <source>
        <dbReference type="Proteomes" id="UP001244207"/>
    </source>
</evidence>
<gene>
    <name evidence="3" type="ORF">BDZ83DRAFT_320215</name>
</gene>
<accession>A0AAD8URB8</accession>
<proteinExistence type="inferred from homology"/>
<dbReference type="GO" id="GO:0042602">
    <property type="term" value="F:riboflavin reductase (NADPH) activity"/>
    <property type="evidence" value="ECO:0007669"/>
    <property type="project" value="TreeGrafter"/>
</dbReference>
<reference evidence="3" key="1">
    <citation type="submission" date="2021-12" db="EMBL/GenBank/DDBJ databases">
        <title>Comparative genomics, transcriptomics and evolutionary studies reveal genomic signatures of adaptation to plant cell wall in hemibiotrophic fungi.</title>
        <authorList>
            <consortium name="DOE Joint Genome Institute"/>
            <person name="Baroncelli R."/>
            <person name="Diaz J.F."/>
            <person name="Benocci T."/>
            <person name="Peng M."/>
            <person name="Battaglia E."/>
            <person name="Haridas S."/>
            <person name="Andreopoulos W."/>
            <person name="Labutti K."/>
            <person name="Pangilinan J."/>
            <person name="Floch G.L."/>
            <person name="Makela M.R."/>
            <person name="Henrissat B."/>
            <person name="Grigoriev I.V."/>
            <person name="Crouch J.A."/>
            <person name="De Vries R.P."/>
            <person name="Sukno S.A."/>
            <person name="Thon M.R."/>
        </authorList>
    </citation>
    <scope>NUCLEOTIDE SEQUENCE</scope>
    <source>
        <strain evidence="3">CBS 112980</strain>
    </source>
</reference>
<dbReference type="InterPro" id="IPR051606">
    <property type="entry name" value="Polyketide_Oxido-like"/>
</dbReference>
<evidence type="ECO:0000259" key="2">
    <source>
        <dbReference type="Pfam" id="PF13460"/>
    </source>
</evidence>
<feature type="domain" description="NAD(P)-binding" evidence="2">
    <location>
        <begin position="19"/>
        <end position="202"/>
    </location>
</feature>
<dbReference type="Gene3D" id="3.40.50.720">
    <property type="entry name" value="NAD(P)-binding Rossmann-like Domain"/>
    <property type="match status" value="1"/>
</dbReference>
<dbReference type="InterPro" id="IPR036291">
    <property type="entry name" value="NAD(P)-bd_dom_sf"/>
</dbReference>
<dbReference type="SUPFAM" id="SSF51735">
    <property type="entry name" value="NAD(P)-binding Rossmann-fold domains"/>
    <property type="match status" value="1"/>
</dbReference>
<dbReference type="GeneID" id="85386268"/>